<dbReference type="OrthoDB" id="2162994at2759"/>
<evidence type="ECO:0000256" key="1">
    <source>
        <dbReference type="PROSITE-ProRule" id="PRU00094"/>
    </source>
</evidence>
<evidence type="ECO:0000313" key="4">
    <source>
        <dbReference type="EMBL" id="QLG71633.1"/>
    </source>
</evidence>
<accession>A0A7H9AZI1</accession>
<dbReference type="CDD" id="cd00202">
    <property type="entry name" value="ZnF_GATA"/>
    <property type="match status" value="1"/>
</dbReference>
<sequence>MLSTVANEYSIKYNPSIPTSAGPDFRNKKSFDDLLLLPSLKFNNYMNKNYVCISSDDSPRLPRIQYDKDFQKKYNTAPASPTHHDFYGNHAVTPLNSPSLGKAQLVSPLQKSGLREYRQFQPRYPRVSQESLPSLRHLQLLPDPRIQESAYVYPDTSECTPIWKSNLVHWCKETNYQDYTRILGERSHDHFQFSSLSTRLNDHKEVPSVLKPRDAFQDLSNTSEHSSAPMTPPMSPNNSVTEAQHTSSVEFTPFVSGKLIQTVKQDAHKAGLYGHRKTSSFKALQIKNLLENRDILSIDSKSNRGRFKVGKIVPSSASSSISGSSISSSNGLSRSRVNIFNAARQLAMHLDHEVRHSTSPSPIRPTVIPARSTTSPVVINQTMPTSIPRSRSISPARPTTPPSSSSKYHRFALDSPQSPVVTTINKNFSGSTKSSLVRRRSSGSSNSNAVRKCVSCHAIDSPCWRPSWSGKRQDQLCNSCGLRYKKTHTRCLNENCRKIPTKGELSIMKSNGIFKRKNPDNTITECYRCLFCNHFTETTELTEKTRHIHEEPHKHEITQE</sequence>
<dbReference type="AlphaFoldDB" id="A0A7H9AZI1"/>
<proteinExistence type="predicted"/>
<evidence type="ECO:0000259" key="3">
    <source>
        <dbReference type="PROSITE" id="PS50114"/>
    </source>
</evidence>
<dbReference type="PROSITE" id="PS00344">
    <property type="entry name" value="GATA_ZN_FINGER_1"/>
    <property type="match status" value="1"/>
</dbReference>
<dbReference type="Proteomes" id="UP000509704">
    <property type="component" value="Chromosome 2"/>
</dbReference>
<dbReference type="Pfam" id="PF00320">
    <property type="entry name" value="GATA"/>
    <property type="match status" value="1"/>
</dbReference>
<dbReference type="Gene3D" id="3.30.50.10">
    <property type="entry name" value="Erythroid Transcription Factor GATA-1, subunit A"/>
    <property type="match status" value="1"/>
</dbReference>
<dbReference type="InterPro" id="IPR000679">
    <property type="entry name" value="Znf_GATA"/>
</dbReference>
<dbReference type="RefSeq" id="XP_037143361.1">
    <property type="nucleotide sequence ID" value="XM_037287466.1"/>
</dbReference>
<evidence type="ECO:0000256" key="2">
    <source>
        <dbReference type="SAM" id="MobiDB-lite"/>
    </source>
</evidence>
<dbReference type="SMART" id="SM00401">
    <property type="entry name" value="ZnF_GATA"/>
    <property type="match status" value="1"/>
</dbReference>
<keyword evidence="1" id="KW-0479">Metal-binding</keyword>
<evidence type="ECO:0000313" key="5">
    <source>
        <dbReference type="Proteomes" id="UP000509704"/>
    </source>
</evidence>
<gene>
    <name evidence="4" type="ORF">HG535_0B06790</name>
</gene>
<feature type="compositionally biased region" description="Polar residues" evidence="2">
    <location>
        <begin position="236"/>
        <end position="246"/>
    </location>
</feature>
<name>A0A7H9AZI1_ZYGMR</name>
<feature type="domain" description="GATA-type" evidence="3">
    <location>
        <begin position="447"/>
        <end position="485"/>
    </location>
</feature>
<keyword evidence="1" id="KW-0863">Zinc-finger</keyword>
<keyword evidence="1" id="KW-0862">Zinc</keyword>
<dbReference type="EMBL" id="CP058605">
    <property type="protein sequence ID" value="QLG71633.1"/>
    <property type="molecule type" value="Genomic_DNA"/>
</dbReference>
<feature type="region of interest" description="Disordered" evidence="2">
    <location>
        <begin position="382"/>
        <end position="416"/>
    </location>
</feature>
<dbReference type="GeneID" id="59235295"/>
<dbReference type="KEGG" id="zmk:HG535_0B06790"/>
<feature type="region of interest" description="Disordered" evidence="2">
    <location>
        <begin position="219"/>
        <end position="246"/>
    </location>
</feature>
<protein>
    <recommendedName>
        <fullName evidence="3">GATA-type domain-containing protein</fullName>
    </recommendedName>
</protein>
<feature type="compositionally biased region" description="Polar residues" evidence="2">
    <location>
        <begin position="219"/>
        <end position="229"/>
    </location>
</feature>
<dbReference type="PROSITE" id="PS50114">
    <property type="entry name" value="GATA_ZN_FINGER_2"/>
    <property type="match status" value="1"/>
</dbReference>
<feature type="compositionally biased region" description="Low complexity" evidence="2">
    <location>
        <begin position="384"/>
        <end position="406"/>
    </location>
</feature>
<dbReference type="GO" id="GO:0008270">
    <property type="term" value="F:zinc ion binding"/>
    <property type="evidence" value="ECO:0007669"/>
    <property type="project" value="UniProtKB-KW"/>
</dbReference>
<dbReference type="GO" id="GO:0006355">
    <property type="term" value="P:regulation of DNA-templated transcription"/>
    <property type="evidence" value="ECO:0007669"/>
    <property type="project" value="InterPro"/>
</dbReference>
<dbReference type="GO" id="GO:0043565">
    <property type="term" value="F:sequence-specific DNA binding"/>
    <property type="evidence" value="ECO:0007669"/>
    <property type="project" value="InterPro"/>
</dbReference>
<reference evidence="4 5" key="1">
    <citation type="submission" date="2020-07" db="EMBL/GenBank/DDBJ databases">
        <title>The yeast mating-type switching endonuclease HO is a domesticated member of an unorthodox homing genetic element family.</title>
        <authorList>
            <person name="Coughlan A.Y."/>
            <person name="Lombardi L."/>
            <person name="Braun-Galleani S."/>
            <person name="Martos A.R."/>
            <person name="Galeote V."/>
            <person name="Bigey F."/>
            <person name="Dequin S."/>
            <person name="Byrne K.P."/>
            <person name="Wolfe K.H."/>
        </authorList>
    </citation>
    <scope>NUCLEOTIDE SEQUENCE [LARGE SCALE GENOMIC DNA]</scope>
    <source>
        <strain evidence="4 5">NRRL Y-6702</strain>
    </source>
</reference>
<keyword evidence="5" id="KW-1185">Reference proteome</keyword>
<dbReference type="SUPFAM" id="SSF57716">
    <property type="entry name" value="Glucocorticoid receptor-like (DNA-binding domain)"/>
    <property type="match status" value="1"/>
</dbReference>
<organism evidence="4 5">
    <name type="scientific">Zygotorulaspora mrakii</name>
    <name type="common">Zygosaccharomyces mrakii</name>
    <dbReference type="NCBI Taxonomy" id="42260"/>
    <lineage>
        <taxon>Eukaryota</taxon>
        <taxon>Fungi</taxon>
        <taxon>Dikarya</taxon>
        <taxon>Ascomycota</taxon>
        <taxon>Saccharomycotina</taxon>
        <taxon>Saccharomycetes</taxon>
        <taxon>Saccharomycetales</taxon>
        <taxon>Saccharomycetaceae</taxon>
        <taxon>Zygotorulaspora</taxon>
    </lineage>
</organism>
<dbReference type="InterPro" id="IPR013088">
    <property type="entry name" value="Znf_NHR/GATA"/>
</dbReference>